<keyword evidence="7" id="KW-1185">Reference proteome</keyword>
<evidence type="ECO:0000256" key="4">
    <source>
        <dbReference type="SAM" id="Phobius"/>
    </source>
</evidence>
<keyword evidence="4" id="KW-0812">Transmembrane</keyword>
<proteinExistence type="predicted"/>
<dbReference type="PANTHER" id="PTHR48105">
    <property type="entry name" value="THIOREDOXIN REDUCTASE 1-RELATED-RELATED"/>
    <property type="match status" value="1"/>
</dbReference>
<dbReference type="InterPro" id="IPR023753">
    <property type="entry name" value="FAD/NAD-binding_dom"/>
</dbReference>
<dbReference type="InterPro" id="IPR036188">
    <property type="entry name" value="FAD/NAD-bd_sf"/>
</dbReference>
<dbReference type="RefSeq" id="WP_090585717.1">
    <property type="nucleotide sequence ID" value="NZ_FNDT01000005.1"/>
</dbReference>
<keyword evidence="4" id="KW-0472">Membrane</keyword>
<dbReference type="PRINTS" id="PR00469">
    <property type="entry name" value="PNDRDTASEII"/>
</dbReference>
<sequence length="312" mass="32842">MSAEDKYDVVIIGGGAAGLSAALLLGRARRRVAVVDAGHPRNVRAGHIHGYLTRDGIPPTRFLDVAREEVRSYGVELVDATAEEVRPDHCVRLADGRLLNARQIILATGLKDILPEIEGADAQWGRGLFQCPYCHGWEHQGGALAVLGSGGSSVHQALLVRQFSTDVTLFTHEMETLDAQAADALASREVKVVGGRVRALLGGSESLAGVRLDNGDLHPCEALFYEPAATVDTSIVQVPECRTGENGCVSTDETGRTSVDGVWAVGNAADPAAQVISAAGDAYRLAVAVNAALIDDDVAVASLRPAYTPFCV</sequence>
<dbReference type="Proteomes" id="UP000199258">
    <property type="component" value="Unassembled WGS sequence"/>
</dbReference>
<dbReference type="PRINTS" id="PR00368">
    <property type="entry name" value="FADPNR"/>
</dbReference>
<dbReference type="OrthoDB" id="9786503at2"/>
<gene>
    <name evidence="6" type="ORF">SAMN04488693_105128</name>
</gene>
<dbReference type="AlphaFoldDB" id="A0A1G8HA36"/>
<evidence type="ECO:0000259" key="5">
    <source>
        <dbReference type="Pfam" id="PF07992"/>
    </source>
</evidence>
<evidence type="ECO:0000256" key="2">
    <source>
        <dbReference type="ARBA" id="ARBA00023002"/>
    </source>
</evidence>
<feature type="transmembrane region" description="Helical" evidence="4">
    <location>
        <begin position="6"/>
        <end position="25"/>
    </location>
</feature>
<dbReference type="STRING" id="335973.SAMN04488693_105128"/>
<organism evidence="6 7">
    <name type="scientific">Arthrobacter subterraneus</name>
    <dbReference type="NCBI Taxonomy" id="335973"/>
    <lineage>
        <taxon>Bacteria</taxon>
        <taxon>Bacillati</taxon>
        <taxon>Actinomycetota</taxon>
        <taxon>Actinomycetes</taxon>
        <taxon>Micrococcales</taxon>
        <taxon>Micrococcaceae</taxon>
        <taxon>Arthrobacter</taxon>
    </lineage>
</organism>
<dbReference type="Gene3D" id="3.50.50.60">
    <property type="entry name" value="FAD/NAD(P)-binding domain"/>
    <property type="match status" value="2"/>
</dbReference>
<protein>
    <submittedName>
        <fullName evidence="6">Thioredoxin reductase</fullName>
    </submittedName>
</protein>
<evidence type="ECO:0000256" key="1">
    <source>
        <dbReference type="ARBA" id="ARBA00022630"/>
    </source>
</evidence>
<dbReference type="EMBL" id="FNDT01000005">
    <property type="protein sequence ID" value="SDI03512.1"/>
    <property type="molecule type" value="Genomic_DNA"/>
</dbReference>
<keyword evidence="1" id="KW-0285">Flavoprotein</keyword>
<dbReference type="SUPFAM" id="SSF51905">
    <property type="entry name" value="FAD/NAD(P)-binding domain"/>
    <property type="match status" value="1"/>
</dbReference>
<dbReference type="GO" id="GO:0004791">
    <property type="term" value="F:thioredoxin-disulfide reductase (NADPH) activity"/>
    <property type="evidence" value="ECO:0007669"/>
    <property type="project" value="UniProtKB-EC"/>
</dbReference>
<reference evidence="6 7" key="1">
    <citation type="submission" date="2016-10" db="EMBL/GenBank/DDBJ databases">
        <authorList>
            <person name="de Groot N.N."/>
        </authorList>
    </citation>
    <scope>NUCLEOTIDE SEQUENCE [LARGE SCALE GENOMIC DNA]</scope>
    <source>
        <strain evidence="6 7">NP_1H</strain>
    </source>
</reference>
<dbReference type="InterPro" id="IPR050097">
    <property type="entry name" value="Ferredoxin-NADP_redctase_2"/>
</dbReference>
<evidence type="ECO:0000313" key="7">
    <source>
        <dbReference type="Proteomes" id="UP000199258"/>
    </source>
</evidence>
<feature type="domain" description="FAD/NAD(P)-binding" evidence="5">
    <location>
        <begin position="7"/>
        <end position="279"/>
    </location>
</feature>
<evidence type="ECO:0000256" key="3">
    <source>
        <dbReference type="ARBA" id="ARBA00048132"/>
    </source>
</evidence>
<dbReference type="Pfam" id="PF07992">
    <property type="entry name" value="Pyr_redox_2"/>
    <property type="match status" value="1"/>
</dbReference>
<accession>A0A1G8HA36</accession>
<evidence type="ECO:0000313" key="6">
    <source>
        <dbReference type="EMBL" id="SDI03512.1"/>
    </source>
</evidence>
<comment type="catalytic activity">
    <reaction evidence="3">
        <text>[thioredoxin]-dithiol + NADP(+) = [thioredoxin]-disulfide + NADPH + H(+)</text>
        <dbReference type="Rhea" id="RHEA:20345"/>
        <dbReference type="Rhea" id="RHEA-COMP:10698"/>
        <dbReference type="Rhea" id="RHEA-COMP:10700"/>
        <dbReference type="ChEBI" id="CHEBI:15378"/>
        <dbReference type="ChEBI" id="CHEBI:29950"/>
        <dbReference type="ChEBI" id="CHEBI:50058"/>
        <dbReference type="ChEBI" id="CHEBI:57783"/>
        <dbReference type="ChEBI" id="CHEBI:58349"/>
        <dbReference type="EC" id="1.8.1.9"/>
    </reaction>
</comment>
<name>A0A1G8HA36_9MICC</name>
<keyword evidence="2" id="KW-0560">Oxidoreductase</keyword>
<keyword evidence="4" id="KW-1133">Transmembrane helix</keyword>